<comment type="caution">
    <text evidence="15">The sequence shown here is derived from an EMBL/GenBank/DDBJ whole genome shotgun (WGS) entry which is preliminary data.</text>
</comment>
<dbReference type="FunCoup" id="A0A4Q1BKD0">
    <property type="interactions" value="540"/>
</dbReference>
<keyword evidence="10" id="KW-0378">Hydrolase</keyword>
<evidence type="ECO:0000256" key="12">
    <source>
        <dbReference type="SAM" id="MobiDB-lite"/>
    </source>
</evidence>
<dbReference type="PANTHER" id="PTHR12553">
    <property type="entry name" value="ZINC PHOSPHODIESTERASE ELAC PROTEIN 2"/>
    <property type="match status" value="1"/>
</dbReference>
<evidence type="ECO:0000256" key="8">
    <source>
        <dbReference type="ARBA" id="ARBA00022723"/>
    </source>
</evidence>
<evidence type="ECO:0000259" key="13">
    <source>
        <dbReference type="Pfam" id="PF12706"/>
    </source>
</evidence>
<evidence type="ECO:0000313" key="15">
    <source>
        <dbReference type="EMBL" id="RXK38185.1"/>
    </source>
</evidence>
<dbReference type="InterPro" id="IPR001279">
    <property type="entry name" value="Metallo-B-lactamas"/>
</dbReference>
<protein>
    <recommendedName>
        <fullName evidence="5">ribonuclease Z</fullName>
        <ecNumber evidence="5">3.1.26.11</ecNumber>
    </recommendedName>
</protein>
<feature type="region of interest" description="Disordered" evidence="12">
    <location>
        <begin position="907"/>
        <end position="1034"/>
    </location>
</feature>
<feature type="compositionally biased region" description="Gly residues" evidence="12">
    <location>
        <begin position="1001"/>
        <end position="1016"/>
    </location>
</feature>
<name>A0A4Q1BKD0_TREME</name>
<feature type="compositionally biased region" description="Basic residues" evidence="12">
    <location>
        <begin position="986"/>
        <end position="999"/>
    </location>
</feature>
<dbReference type="InterPro" id="IPR036866">
    <property type="entry name" value="RibonucZ/Hydroxyglut_hydro"/>
</dbReference>
<keyword evidence="9" id="KW-0255">Endonuclease</keyword>
<reference evidence="15 16" key="1">
    <citation type="submission" date="2016-06" db="EMBL/GenBank/DDBJ databases">
        <title>Evolution of pathogenesis and genome organization in the Tremellales.</title>
        <authorList>
            <person name="Cuomo C."/>
            <person name="Litvintseva A."/>
            <person name="Heitman J."/>
            <person name="Chen Y."/>
            <person name="Sun S."/>
            <person name="Springer D."/>
            <person name="Dromer F."/>
            <person name="Young S."/>
            <person name="Zeng Q."/>
            <person name="Chapman S."/>
            <person name="Gujja S."/>
            <person name="Saif S."/>
            <person name="Birren B."/>
        </authorList>
    </citation>
    <scope>NUCLEOTIDE SEQUENCE [LARGE SCALE GENOMIC DNA]</scope>
    <source>
        <strain evidence="15 16">ATCC 28783</strain>
    </source>
</reference>
<dbReference type="GO" id="GO:0046872">
    <property type="term" value="F:metal ion binding"/>
    <property type="evidence" value="ECO:0007669"/>
    <property type="project" value="UniProtKB-KW"/>
</dbReference>
<dbReference type="Pfam" id="PF12706">
    <property type="entry name" value="Lactamase_B_2"/>
    <property type="match status" value="1"/>
</dbReference>
<keyword evidence="6" id="KW-0819">tRNA processing</keyword>
<dbReference type="SUPFAM" id="SSF56281">
    <property type="entry name" value="Metallo-hydrolase/oxidoreductase"/>
    <property type="match status" value="2"/>
</dbReference>
<dbReference type="Proteomes" id="UP000289152">
    <property type="component" value="Unassembled WGS sequence"/>
</dbReference>
<keyword evidence="16" id="KW-1185">Reference proteome</keyword>
<evidence type="ECO:0000256" key="10">
    <source>
        <dbReference type="ARBA" id="ARBA00022801"/>
    </source>
</evidence>
<dbReference type="GO" id="GO:1990180">
    <property type="term" value="P:mitochondrial tRNA 3'-end processing"/>
    <property type="evidence" value="ECO:0007669"/>
    <property type="project" value="TreeGrafter"/>
</dbReference>
<sequence>MEKDHRPNWVVRCLSVPGPDTSLALYIAFDNARWLFGCGEGTQRAFIQKGLVMRSLTGIIMPSGGSKDRNGLPGLIMTAADAGIKNLDIIGPPDVGHHLASFRASLQRISINVKTHHPSTASSELRQIYDHPSINIKAFSILPSSQSDSNDQSSPIPTPPPFIPITSTVTNPVPHLHPPTQPWALPPDQKNTWIEHIMDDMFSRHFAKPSPDTPGPIRPNSADARYPLGLLDDSVQRCDMIYVFQAPDFPGKFDVASAERLGVYGKARGLLVKGQSVEVKDPSQPGGTRIVRPEECLSGGGTGAVMVIVQCTEKTLSSLMQSSQLNDYKHPEGDKKVALMVHHTSRNICMREDYQRWVQSFGHETKHLLADTASSSNEIFFTSAAWNHLHLSQIDSTIFPFPNSLPQTAPPFSSPPNTGLLQSGHSIRMHPPGSLELLPRPSKDIPFPLPYLTSISDITSPSSEYHNACLKAQETVKHLSLPKPLKTSATETTPLQSVNPIFPLQDVGMMDRHDKVTYEAKPKIGDDIIITTLGTGSALPSKYRNVSSTLVEIPGTGGVLLDCGEGTLGQLRRRFGDLSELWKDLKMIFISHLHADHHLGLQSILEDRFKHNIHTPLYIIAPIQIAISLQETYKWQLDVPREALRNLVFLPSNRIQGMISRDSLSLVKRVEGGSGSSVGVGKDGSEGLGRGWPFGRVDLTNSEQTLQTNLRALFDALSLEELQIPLVEHRGRAWGLVLKHQTGWKVVYSGDTMPSENLIQAGKGATVLIHEATLEDDKPDVAKEKGHSTFSQAVGVGRKMGASHILLNHFSQRYPKLPRLAPSSTFYPSYPTIDQTDQTIPSTSESVTSTGTDPSQIISSSLQPDSEPIISISFDLMSIRVGDMWKMSHYMEAMSLLFASEPEESEGMMEGDVNNVGTRQKKRGSGEALLDEVVSAKEDTVGSKSGGGSGKGLMTVGKDGEKTDINHAPVQDSDLRKDGGMVEMGRKKKRRAEKAKRAGKGLSGGDGMISGSGVGTMEGNVLGEKPEVGGQEVV</sequence>
<organism evidence="15 16">
    <name type="scientific">Tremella mesenterica</name>
    <name type="common">Jelly fungus</name>
    <dbReference type="NCBI Taxonomy" id="5217"/>
    <lineage>
        <taxon>Eukaryota</taxon>
        <taxon>Fungi</taxon>
        <taxon>Dikarya</taxon>
        <taxon>Basidiomycota</taxon>
        <taxon>Agaricomycotina</taxon>
        <taxon>Tremellomycetes</taxon>
        <taxon>Tremellales</taxon>
        <taxon>Tremellaceae</taxon>
        <taxon>Tremella</taxon>
    </lineage>
</organism>
<dbReference type="EC" id="3.1.26.11" evidence="5"/>
<keyword evidence="11" id="KW-0862">Zinc</keyword>
<dbReference type="VEuPathDB" id="FungiDB:TREMEDRAFT_70321"/>
<dbReference type="Pfam" id="PF23023">
    <property type="entry name" value="Anti-Pycsar_Apyc1"/>
    <property type="match status" value="1"/>
</dbReference>
<dbReference type="AlphaFoldDB" id="A0A4Q1BKD0"/>
<evidence type="ECO:0000256" key="5">
    <source>
        <dbReference type="ARBA" id="ARBA00012477"/>
    </source>
</evidence>
<feature type="domain" description="tRNase Z endonuclease" evidence="14">
    <location>
        <begin position="14"/>
        <end position="60"/>
    </location>
</feature>
<evidence type="ECO:0000313" key="16">
    <source>
        <dbReference type="Proteomes" id="UP000289152"/>
    </source>
</evidence>
<comment type="similarity">
    <text evidence="3">Belongs to the RNase Z family.</text>
</comment>
<comment type="subunit">
    <text evidence="4">Homodimer.</text>
</comment>
<dbReference type="Pfam" id="PF13691">
    <property type="entry name" value="Lactamase_B_4"/>
    <property type="match status" value="1"/>
</dbReference>
<keyword evidence="8" id="KW-0479">Metal-binding</keyword>
<evidence type="ECO:0000256" key="7">
    <source>
        <dbReference type="ARBA" id="ARBA00022722"/>
    </source>
</evidence>
<evidence type="ECO:0000256" key="1">
    <source>
        <dbReference type="ARBA" id="ARBA00000402"/>
    </source>
</evidence>
<evidence type="ECO:0000256" key="9">
    <source>
        <dbReference type="ARBA" id="ARBA00022759"/>
    </source>
</evidence>
<evidence type="ECO:0000256" key="2">
    <source>
        <dbReference type="ARBA" id="ARBA00001947"/>
    </source>
</evidence>
<evidence type="ECO:0000256" key="3">
    <source>
        <dbReference type="ARBA" id="ARBA00007823"/>
    </source>
</evidence>
<dbReference type="GO" id="GO:0005739">
    <property type="term" value="C:mitochondrion"/>
    <property type="evidence" value="ECO:0007669"/>
    <property type="project" value="TreeGrafter"/>
</dbReference>
<gene>
    <name evidence="15" type="ORF">M231_04559</name>
</gene>
<evidence type="ECO:0000256" key="11">
    <source>
        <dbReference type="ARBA" id="ARBA00022833"/>
    </source>
</evidence>
<feature type="region of interest" description="Disordered" evidence="12">
    <location>
        <begin position="143"/>
        <end position="164"/>
    </location>
</feature>
<dbReference type="CDD" id="cd07718">
    <property type="entry name" value="RNaseZ_ELAC1_ELAC2-C-term-like_MBL-fold"/>
    <property type="match status" value="1"/>
</dbReference>
<keyword evidence="7" id="KW-0540">Nuclease</keyword>
<feature type="region of interest" description="Disordered" evidence="12">
    <location>
        <begin position="833"/>
        <end position="862"/>
    </location>
</feature>
<evidence type="ECO:0000256" key="4">
    <source>
        <dbReference type="ARBA" id="ARBA00011738"/>
    </source>
</evidence>
<comment type="catalytic activity">
    <reaction evidence="1">
        <text>Endonucleolytic cleavage of RNA, removing extra 3' nucleotides from tRNA precursor, generating 3' termini of tRNAs. A 3'-hydroxy group is left at the tRNA terminus and a 5'-phosphoryl group is left at the trailer molecule.</text>
        <dbReference type="EC" id="3.1.26.11"/>
    </reaction>
</comment>
<dbReference type="Gene3D" id="3.60.15.10">
    <property type="entry name" value="Ribonuclease Z/Hydroxyacylglutathione hydrolase-like"/>
    <property type="match status" value="2"/>
</dbReference>
<dbReference type="InterPro" id="IPR047151">
    <property type="entry name" value="RNZ2-like"/>
</dbReference>
<evidence type="ECO:0000259" key="14">
    <source>
        <dbReference type="Pfam" id="PF13691"/>
    </source>
</evidence>
<dbReference type="OrthoDB" id="527344at2759"/>
<dbReference type="HAMAP" id="MF_01818">
    <property type="entry name" value="RNase_Z_BN"/>
    <property type="match status" value="1"/>
</dbReference>
<dbReference type="GO" id="GO:0042781">
    <property type="term" value="F:3'-tRNA processing endoribonuclease activity"/>
    <property type="evidence" value="ECO:0007669"/>
    <property type="project" value="UniProtKB-EC"/>
</dbReference>
<accession>A0A4Q1BKD0</accession>
<evidence type="ECO:0000256" key="6">
    <source>
        <dbReference type="ARBA" id="ARBA00022694"/>
    </source>
</evidence>
<dbReference type="InterPro" id="IPR027794">
    <property type="entry name" value="tRNase_Z_dom"/>
</dbReference>
<comment type="cofactor">
    <cofactor evidence="2">
        <name>Zn(2+)</name>
        <dbReference type="ChEBI" id="CHEBI:29105"/>
    </cofactor>
</comment>
<feature type="compositionally biased region" description="Low complexity" evidence="12">
    <location>
        <begin position="144"/>
        <end position="155"/>
    </location>
</feature>
<dbReference type="InterPro" id="IPR013471">
    <property type="entry name" value="RNase_Z/BN"/>
</dbReference>
<dbReference type="InParanoid" id="A0A4Q1BKD0"/>
<proteinExistence type="inferred from homology"/>
<dbReference type="EMBL" id="SDIL01000052">
    <property type="protein sequence ID" value="RXK38185.1"/>
    <property type="molecule type" value="Genomic_DNA"/>
</dbReference>
<dbReference type="STRING" id="5217.A0A4Q1BKD0"/>
<feature type="domain" description="Metallo-beta-lactamase" evidence="13">
    <location>
        <begin position="725"/>
        <end position="810"/>
    </location>
</feature>
<dbReference type="PANTHER" id="PTHR12553:SF49">
    <property type="entry name" value="ZINC PHOSPHODIESTERASE ELAC PROTEIN 2"/>
    <property type="match status" value="1"/>
</dbReference>